<feature type="transmembrane region" description="Helical" evidence="1">
    <location>
        <begin position="105"/>
        <end position="128"/>
    </location>
</feature>
<accession>A0ABR1T356</accession>
<evidence type="ECO:0000313" key="2">
    <source>
        <dbReference type="EMBL" id="KAK8040339.1"/>
    </source>
</evidence>
<keyword evidence="3" id="KW-1185">Reference proteome</keyword>
<sequence>MPPSHARDPNLAPFLQRAIALLLYGVLATLHRYAAFSPVMQGREDHLQVILGLFVLFCEFIYTVTMMVQLSGEDHMDVSSLWCLVHGCTALLFGVNVFLSFSDTITWLTISAAVYTFFWSGFFFELIICPIQIILMEAAKLAEEVRATVAAGMAIRGHGKEQSE</sequence>
<feature type="transmembrane region" description="Helical" evidence="1">
    <location>
        <begin position="14"/>
        <end position="34"/>
    </location>
</feature>
<keyword evidence="1" id="KW-0472">Membrane</keyword>
<organism evidence="2 3">
    <name type="scientific">Apiospora marii</name>
    <dbReference type="NCBI Taxonomy" id="335849"/>
    <lineage>
        <taxon>Eukaryota</taxon>
        <taxon>Fungi</taxon>
        <taxon>Dikarya</taxon>
        <taxon>Ascomycota</taxon>
        <taxon>Pezizomycotina</taxon>
        <taxon>Sordariomycetes</taxon>
        <taxon>Xylariomycetidae</taxon>
        <taxon>Amphisphaeriales</taxon>
        <taxon>Apiosporaceae</taxon>
        <taxon>Apiospora</taxon>
    </lineage>
</organism>
<comment type="caution">
    <text evidence="2">The sequence shown here is derived from an EMBL/GenBank/DDBJ whole genome shotgun (WGS) entry which is preliminary data.</text>
</comment>
<dbReference type="EMBL" id="JAQQWI010000001">
    <property type="protein sequence ID" value="KAK8040339.1"/>
    <property type="molecule type" value="Genomic_DNA"/>
</dbReference>
<keyword evidence="1" id="KW-1133">Transmembrane helix</keyword>
<keyword evidence="1" id="KW-0812">Transmembrane</keyword>
<feature type="transmembrane region" description="Helical" evidence="1">
    <location>
        <begin position="80"/>
        <end position="99"/>
    </location>
</feature>
<dbReference type="Proteomes" id="UP001396898">
    <property type="component" value="Unassembled WGS sequence"/>
</dbReference>
<name>A0ABR1T356_9PEZI</name>
<proteinExistence type="predicted"/>
<evidence type="ECO:0008006" key="4">
    <source>
        <dbReference type="Google" id="ProtNLM"/>
    </source>
</evidence>
<gene>
    <name evidence="2" type="ORF">PG991_000127</name>
</gene>
<evidence type="ECO:0000256" key="1">
    <source>
        <dbReference type="SAM" id="Phobius"/>
    </source>
</evidence>
<evidence type="ECO:0000313" key="3">
    <source>
        <dbReference type="Proteomes" id="UP001396898"/>
    </source>
</evidence>
<reference evidence="2 3" key="1">
    <citation type="submission" date="2023-01" db="EMBL/GenBank/DDBJ databases">
        <title>Analysis of 21 Apiospora genomes using comparative genomics revels a genus with tremendous synthesis potential of carbohydrate active enzymes and secondary metabolites.</title>
        <authorList>
            <person name="Sorensen T."/>
        </authorList>
    </citation>
    <scope>NUCLEOTIDE SEQUENCE [LARGE SCALE GENOMIC DNA]</scope>
    <source>
        <strain evidence="2 3">CBS 20057</strain>
    </source>
</reference>
<feature type="transmembrane region" description="Helical" evidence="1">
    <location>
        <begin position="46"/>
        <end position="68"/>
    </location>
</feature>
<protein>
    <recommendedName>
        <fullName evidence="4">Transmembrane protein 107</fullName>
    </recommendedName>
</protein>